<dbReference type="GO" id="GO:0009507">
    <property type="term" value="C:chloroplast"/>
    <property type="evidence" value="ECO:0007669"/>
    <property type="project" value="UniProtKB-SubCell"/>
</dbReference>
<dbReference type="EMBL" id="LT622871">
    <property type="protein sequence ID" value="SCW23041.1"/>
    <property type="molecule type" value="Genomic_DNA"/>
</dbReference>
<dbReference type="InterPro" id="IPR005823">
    <property type="entry name" value="Ribosomal_uL13_bac-type"/>
</dbReference>
<dbReference type="GO" id="GO:0003735">
    <property type="term" value="F:structural constituent of ribosome"/>
    <property type="evidence" value="ECO:0007669"/>
    <property type="project" value="InterPro"/>
</dbReference>
<evidence type="ECO:0000256" key="1">
    <source>
        <dbReference type="ARBA" id="ARBA00006227"/>
    </source>
</evidence>
<dbReference type="CDD" id="cd00392">
    <property type="entry name" value="Ribosomal_L13"/>
    <property type="match status" value="1"/>
</dbReference>
<dbReference type="HAMAP" id="MF_01366">
    <property type="entry name" value="Ribosomal_uL13"/>
    <property type="match status" value="1"/>
</dbReference>
<dbReference type="GO" id="GO:0003729">
    <property type="term" value="F:mRNA binding"/>
    <property type="evidence" value="ECO:0007669"/>
    <property type="project" value="TreeGrafter"/>
</dbReference>
<name>A0A1G4NWH3_9FLOR</name>
<keyword evidence="3 4" id="KW-0687">Ribonucleoprotein</keyword>
<evidence type="ECO:0000313" key="6">
    <source>
        <dbReference type="EMBL" id="SCW23041.1"/>
    </source>
</evidence>
<protein>
    <recommendedName>
        <fullName evidence="4">Large ribosomal subunit protein uL13c</fullName>
    </recommendedName>
</protein>
<dbReference type="PANTHER" id="PTHR11545:SF2">
    <property type="entry name" value="LARGE RIBOSOMAL SUBUNIT PROTEIN UL13M"/>
    <property type="match status" value="1"/>
</dbReference>
<comment type="subunit">
    <text evidence="4">Part of the 50S ribosomal subunit.</text>
</comment>
<dbReference type="GO" id="GO:0006412">
    <property type="term" value="P:translation"/>
    <property type="evidence" value="ECO:0007669"/>
    <property type="project" value="UniProtKB-UniRule"/>
</dbReference>
<dbReference type="Gene3D" id="3.90.1180.10">
    <property type="entry name" value="Ribosomal protein L13"/>
    <property type="match status" value="1"/>
</dbReference>
<dbReference type="AlphaFoldDB" id="A0A1G4NWH3"/>
<geneLocation type="chloroplast" evidence="6"/>
<dbReference type="InterPro" id="IPR005822">
    <property type="entry name" value="Ribosomal_uL13"/>
</dbReference>
<gene>
    <name evidence="4 6" type="primary">rpl13</name>
    <name evidence="6" type="ORF">H1444_181</name>
</gene>
<dbReference type="GO" id="GO:0017148">
    <property type="term" value="P:negative regulation of translation"/>
    <property type="evidence" value="ECO:0007669"/>
    <property type="project" value="TreeGrafter"/>
</dbReference>
<comment type="subcellular location">
    <subcellularLocation>
        <location evidence="4">Plastid</location>
        <location evidence="4">Chloroplast</location>
    </subcellularLocation>
</comment>
<comment type="similarity">
    <text evidence="1 4 5">Belongs to the universal ribosomal protein uL13 family.</text>
</comment>
<evidence type="ECO:0000256" key="3">
    <source>
        <dbReference type="ARBA" id="ARBA00023274"/>
    </source>
</evidence>
<evidence type="ECO:0000256" key="5">
    <source>
        <dbReference type="RuleBase" id="RU003877"/>
    </source>
</evidence>
<proteinExistence type="inferred from homology"/>
<keyword evidence="6" id="KW-0150">Chloroplast</keyword>
<keyword evidence="6" id="KW-0934">Plastid</keyword>
<dbReference type="PIRSF" id="PIRSF002181">
    <property type="entry name" value="Ribosomal_L13"/>
    <property type="match status" value="1"/>
</dbReference>
<reference evidence="6" key="2">
    <citation type="submission" date="2016-10" db="EMBL/GenBank/DDBJ databases">
        <authorList>
            <person name="de Groot N.N."/>
        </authorList>
    </citation>
    <scope>NUCLEOTIDE SEQUENCE</scope>
    <source>
        <strain evidence="6">H.1444</strain>
    </source>
</reference>
<evidence type="ECO:0000256" key="2">
    <source>
        <dbReference type="ARBA" id="ARBA00022980"/>
    </source>
</evidence>
<dbReference type="SUPFAM" id="SSF52161">
    <property type="entry name" value="Ribosomal protein L13"/>
    <property type="match status" value="1"/>
</dbReference>
<organism evidence="6">
    <name type="scientific">Nemalion sp. H.1444</name>
    <dbReference type="NCBI Taxonomy" id="1907586"/>
    <lineage>
        <taxon>Eukaryota</taxon>
        <taxon>Rhodophyta</taxon>
        <taxon>Florideophyceae</taxon>
        <taxon>Nemaliophycidae</taxon>
        <taxon>Nemaliales</taxon>
        <taxon>Nemaliaceae</taxon>
        <taxon>Nemalion</taxon>
    </lineage>
</organism>
<dbReference type="NCBIfam" id="TIGR01066">
    <property type="entry name" value="rplM_bact"/>
    <property type="match status" value="1"/>
</dbReference>
<accession>A0A1G4NWH3</accession>
<dbReference type="PANTHER" id="PTHR11545">
    <property type="entry name" value="RIBOSOMAL PROTEIN L13"/>
    <property type="match status" value="1"/>
</dbReference>
<sequence>MNTTYLSQSGKSNQSKWYLVDARGATLGRLSTEVAKILRGKNEPRFDPSSKIKEYVIIINTEKIDVSGRKRIQKIYYRHSGRPGGLKKETFSELQERLPNKIVENAIRKMLPKGPLGRRIFKNLKLYPGSNHPHNAQEPLTIQI</sequence>
<keyword evidence="2 4" id="KW-0689">Ribosomal protein</keyword>
<dbReference type="PROSITE" id="PS00783">
    <property type="entry name" value="RIBOSOMAL_L13"/>
    <property type="match status" value="1"/>
</dbReference>
<dbReference type="InterPro" id="IPR036899">
    <property type="entry name" value="Ribosomal_uL13_sf"/>
</dbReference>
<dbReference type="GO" id="GO:0022625">
    <property type="term" value="C:cytosolic large ribosomal subunit"/>
    <property type="evidence" value="ECO:0007669"/>
    <property type="project" value="TreeGrafter"/>
</dbReference>
<dbReference type="Pfam" id="PF00572">
    <property type="entry name" value="Ribosomal_L13"/>
    <property type="match status" value="1"/>
</dbReference>
<reference evidence="6" key="1">
    <citation type="submission" date="2016-10" db="EMBL/GenBank/DDBJ databases">
        <title>Chloroplast genomes as a tool to resolve red algal phylogenies: a case study in the Nemaliales.</title>
        <authorList>
            <person name="Costa J.F."/>
            <person name="Lin S.M."/>
            <person name="Macaya E.C."/>
            <person name="Fernandez-Garcia C."/>
            <person name="Verbruggen H."/>
        </authorList>
    </citation>
    <scope>NUCLEOTIDE SEQUENCE</scope>
    <source>
        <strain evidence="6">H.1444</strain>
    </source>
</reference>
<evidence type="ECO:0000256" key="4">
    <source>
        <dbReference type="HAMAP-Rule" id="MF_01366"/>
    </source>
</evidence>
<dbReference type="InterPro" id="IPR023563">
    <property type="entry name" value="Ribosomal_uL13_CS"/>
</dbReference>